<organism evidence="2 3">
    <name type="scientific">Prymnesium parvum</name>
    <name type="common">Toxic golden alga</name>
    <dbReference type="NCBI Taxonomy" id="97485"/>
    <lineage>
        <taxon>Eukaryota</taxon>
        <taxon>Haptista</taxon>
        <taxon>Haptophyta</taxon>
        <taxon>Prymnesiophyceae</taxon>
        <taxon>Prymnesiales</taxon>
        <taxon>Prymnesiaceae</taxon>
        <taxon>Prymnesium</taxon>
    </lineage>
</organism>
<proteinExistence type="predicted"/>
<reference evidence="2 3" key="1">
    <citation type="journal article" date="2024" name="Science">
        <title>Giant polyketide synthase enzymes in the biosynthesis of giant marine polyether toxins.</title>
        <authorList>
            <person name="Fallon T.R."/>
            <person name="Shende V.V."/>
            <person name="Wierzbicki I.H."/>
            <person name="Pendleton A.L."/>
            <person name="Watervoot N.F."/>
            <person name="Auber R.P."/>
            <person name="Gonzalez D.J."/>
            <person name="Wisecaver J.H."/>
            <person name="Moore B.S."/>
        </authorList>
    </citation>
    <scope>NUCLEOTIDE SEQUENCE [LARGE SCALE GENOMIC DNA]</scope>
    <source>
        <strain evidence="2 3">12B1</strain>
    </source>
</reference>
<evidence type="ECO:0008006" key="4">
    <source>
        <dbReference type="Google" id="ProtNLM"/>
    </source>
</evidence>
<dbReference type="PANTHER" id="PTHR23330:SF9">
    <property type="entry name" value="PROLINE-RICH PROTEIN 11"/>
    <property type="match status" value="1"/>
</dbReference>
<dbReference type="PANTHER" id="PTHR23330">
    <property type="entry name" value="P300 TRANSCRIPTIONAL COFACTOR JMY-RELATED"/>
    <property type="match status" value="1"/>
</dbReference>
<feature type="compositionally biased region" description="Pro residues" evidence="1">
    <location>
        <begin position="123"/>
        <end position="150"/>
    </location>
</feature>
<accession>A0AB34K6Z4</accession>
<comment type="caution">
    <text evidence="2">The sequence shown here is derived from an EMBL/GenBank/DDBJ whole genome shotgun (WGS) entry which is preliminary data.</text>
</comment>
<dbReference type="EMBL" id="JBGBPQ010000001">
    <property type="protein sequence ID" value="KAL1530253.1"/>
    <property type="molecule type" value="Genomic_DNA"/>
</dbReference>
<dbReference type="AlphaFoldDB" id="A0AB34K6Z4"/>
<dbReference type="PRINTS" id="PR01217">
    <property type="entry name" value="PRICHEXTENSN"/>
</dbReference>
<evidence type="ECO:0000313" key="3">
    <source>
        <dbReference type="Proteomes" id="UP001515480"/>
    </source>
</evidence>
<protein>
    <recommendedName>
        <fullName evidence="4">Cellulase</fullName>
    </recommendedName>
</protein>
<name>A0AB34K6Z4_PRYPA</name>
<keyword evidence="3" id="KW-1185">Reference proteome</keyword>
<feature type="region of interest" description="Disordered" evidence="1">
    <location>
        <begin position="116"/>
        <end position="150"/>
    </location>
</feature>
<dbReference type="Proteomes" id="UP001515480">
    <property type="component" value="Unassembled WGS sequence"/>
</dbReference>
<gene>
    <name evidence="2" type="ORF">AB1Y20_001168</name>
</gene>
<evidence type="ECO:0000313" key="2">
    <source>
        <dbReference type="EMBL" id="KAL1530253.1"/>
    </source>
</evidence>
<evidence type="ECO:0000256" key="1">
    <source>
        <dbReference type="SAM" id="MobiDB-lite"/>
    </source>
</evidence>
<sequence length="336" mass="35835">MSYHGVQLTYYLHNGDCTGDSIVGDVVVAGACAKLPSFHTTADGSVDRMTFQRSILVRSVTCSSESIELYADGFFNTDCSGTPVAYIPSPSIQNLGESKPACVTKSSQPKYSWSLTCKDVERPPPSPPPPPPPSPSPPPPPPPPGPPPGPHYFMLSNYDAGCPAGTEIKSQSACVAAVTALGVCQKGPWVGRTEWIPRYCSWKAANCLTHYNTNWSGKGRSDLAPVCMSANAPPPPPPLPPSPPSPPPMHFFMLANGAAGCPAGTEIKNKEDCVEAVMELNLCQTGPWTGTYKWIPNFCSWKSTNCLTHFNYGSSVSGRDDLQPICRSVNAPPPPQ</sequence>